<dbReference type="AlphaFoldDB" id="A0A1M4WYP1"/>
<evidence type="ECO:0000259" key="2">
    <source>
        <dbReference type="Pfam" id="PF11984"/>
    </source>
</evidence>
<organism evidence="3 4">
    <name type="scientific">Desulfacinum infernum DSM 9756</name>
    <dbReference type="NCBI Taxonomy" id="1121391"/>
    <lineage>
        <taxon>Bacteria</taxon>
        <taxon>Pseudomonadati</taxon>
        <taxon>Thermodesulfobacteriota</taxon>
        <taxon>Syntrophobacteria</taxon>
        <taxon>Syntrophobacterales</taxon>
        <taxon>Syntrophobacteraceae</taxon>
        <taxon>Desulfacinum</taxon>
    </lineage>
</organism>
<gene>
    <name evidence="3" type="ORF">SAMN02745206_00933</name>
</gene>
<dbReference type="Pfam" id="PF11984">
    <property type="entry name" value="DUF3485"/>
    <property type="match status" value="1"/>
</dbReference>
<name>A0A1M4WYP1_9BACT</name>
<keyword evidence="4" id="KW-1185">Reference proteome</keyword>
<dbReference type="RefSeq" id="WP_073037454.1">
    <property type="nucleotide sequence ID" value="NZ_FQVB01000008.1"/>
</dbReference>
<dbReference type="STRING" id="1121391.SAMN02745206_00933"/>
<accession>A0A1M4WYP1</accession>
<protein>
    <submittedName>
        <fullName evidence="3">EpsI family protein</fullName>
    </submittedName>
</protein>
<reference evidence="4" key="1">
    <citation type="submission" date="2016-11" db="EMBL/GenBank/DDBJ databases">
        <authorList>
            <person name="Varghese N."/>
            <person name="Submissions S."/>
        </authorList>
    </citation>
    <scope>NUCLEOTIDE SEQUENCE [LARGE SCALE GENOMIC DNA]</scope>
    <source>
        <strain evidence="4">DSM 9756</strain>
    </source>
</reference>
<keyword evidence="1" id="KW-0732">Signal</keyword>
<dbReference type="Proteomes" id="UP000184076">
    <property type="component" value="Unassembled WGS sequence"/>
</dbReference>
<dbReference type="NCBIfam" id="TIGR02914">
    <property type="entry name" value="EpsI_fam"/>
    <property type="match status" value="1"/>
</dbReference>
<sequence>MMGARGWIPAVVVALLLSAAWAATKDFEHIPELKPLKPLSSIPKTIGPYSGRDVVVDPYVQKVLEPTDMLFRTYTDGSGATVGLFMTYHGKQTSEFHPHSPKLCMPGSGWFAEEVVREEVPVGDGRVVQVVRSVYERSGERKVFFYWFQTGRRTVANEYLQKLWMVVDGLARHRTDVAFIRLSTSGDGLGTEEARARLEDFLHLLLPHLDAVLPG</sequence>
<feature type="chain" id="PRO_5012589862" evidence="1">
    <location>
        <begin position="23"/>
        <end position="215"/>
    </location>
</feature>
<feature type="domain" description="Methanolan biosynthesis EpsI" evidence="2">
    <location>
        <begin position="11"/>
        <end position="211"/>
    </location>
</feature>
<evidence type="ECO:0000313" key="4">
    <source>
        <dbReference type="Proteomes" id="UP000184076"/>
    </source>
</evidence>
<evidence type="ECO:0000256" key="1">
    <source>
        <dbReference type="SAM" id="SignalP"/>
    </source>
</evidence>
<evidence type="ECO:0000313" key="3">
    <source>
        <dbReference type="EMBL" id="SHE86257.1"/>
    </source>
</evidence>
<feature type="signal peptide" evidence="1">
    <location>
        <begin position="1"/>
        <end position="22"/>
    </location>
</feature>
<proteinExistence type="predicted"/>
<dbReference type="InterPro" id="IPR014263">
    <property type="entry name" value="Methanolan_biosynth_EpsI"/>
</dbReference>
<dbReference type="EMBL" id="FQVB01000008">
    <property type="protein sequence ID" value="SHE86257.1"/>
    <property type="molecule type" value="Genomic_DNA"/>
</dbReference>